<organism evidence="1 2">
    <name type="scientific">Olea europaea subsp. europaea</name>
    <dbReference type="NCBI Taxonomy" id="158383"/>
    <lineage>
        <taxon>Eukaryota</taxon>
        <taxon>Viridiplantae</taxon>
        <taxon>Streptophyta</taxon>
        <taxon>Embryophyta</taxon>
        <taxon>Tracheophyta</taxon>
        <taxon>Spermatophyta</taxon>
        <taxon>Magnoliopsida</taxon>
        <taxon>eudicotyledons</taxon>
        <taxon>Gunneridae</taxon>
        <taxon>Pentapetalae</taxon>
        <taxon>asterids</taxon>
        <taxon>lamiids</taxon>
        <taxon>Lamiales</taxon>
        <taxon>Oleaceae</taxon>
        <taxon>Oleeae</taxon>
        <taxon>Olea</taxon>
    </lineage>
</organism>
<keyword evidence="2" id="KW-1185">Reference proteome</keyword>
<dbReference type="Gramene" id="OE9A081439T1">
    <property type="protein sequence ID" value="OE9A081439C1"/>
    <property type="gene ID" value="OE9A081439"/>
</dbReference>
<sequence length="87" mass="9729">MNSSSGCSTVPTITMLCKKRLRVQGHVQVGKPPVEALLPHFDENKSSFRFLLDIVSRFKMAVDLRSSQVLNIQKAKVKRAGGTRMRT</sequence>
<gene>
    <name evidence="1" type="ORF">OLEA9_A081439</name>
</gene>
<dbReference type="EMBL" id="CACTIH010001968">
    <property type="protein sequence ID" value="CAA2970283.1"/>
    <property type="molecule type" value="Genomic_DNA"/>
</dbReference>
<reference evidence="1 2" key="1">
    <citation type="submission" date="2019-12" db="EMBL/GenBank/DDBJ databases">
        <authorList>
            <person name="Alioto T."/>
            <person name="Alioto T."/>
            <person name="Gomez Garrido J."/>
        </authorList>
    </citation>
    <scope>NUCLEOTIDE SEQUENCE [LARGE SCALE GENOMIC DNA]</scope>
</reference>
<accession>A0A8S0QVD7</accession>
<dbReference type="Proteomes" id="UP000594638">
    <property type="component" value="Unassembled WGS sequence"/>
</dbReference>
<name>A0A8S0QVD7_OLEEU</name>
<protein>
    <submittedName>
        <fullName evidence="1">Uncharacterized protein</fullName>
    </submittedName>
</protein>
<dbReference type="AlphaFoldDB" id="A0A8S0QVD7"/>
<proteinExistence type="predicted"/>
<evidence type="ECO:0000313" key="2">
    <source>
        <dbReference type="Proteomes" id="UP000594638"/>
    </source>
</evidence>
<evidence type="ECO:0000313" key="1">
    <source>
        <dbReference type="EMBL" id="CAA2970283.1"/>
    </source>
</evidence>
<comment type="caution">
    <text evidence="1">The sequence shown here is derived from an EMBL/GenBank/DDBJ whole genome shotgun (WGS) entry which is preliminary data.</text>
</comment>